<evidence type="ECO:0000313" key="1">
    <source>
        <dbReference type="EMBL" id="CAG19738.1"/>
    </source>
</evidence>
<gene>
    <name evidence="1" type="ordered locus">PBPRA1327</name>
</gene>
<proteinExistence type="predicted"/>
<dbReference type="HOGENOM" id="CLU_190701_0_0_6"/>
<name>Q6LSI8_PHOPR</name>
<keyword evidence="2" id="KW-1185">Reference proteome</keyword>
<evidence type="ECO:0000313" key="2">
    <source>
        <dbReference type="Proteomes" id="UP000000593"/>
    </source>
</evidence>
<protein>
    <submittedName>
        <fullName evidence="1">Uncharacterized protein</fullName>
    </submittedName>
</protein>
<reference evidence="2" key="1">
    <citation type="journal article" date="2005" name="Science">
        <title>Life at depth: Photobacterium profundum genome sequence and expression analysis.</title>
        <authorList>
            <person name="Vezzi A."/>
            <person name="Campanaro S."/>
            <person name="D'Angelo M."/>
            <person name="Simonato F."/>
            <person name="Vitulo N."/>
            <person name="Lauro F.M."/>
            <person name="Cestaro A."/>
            <person name="Malacrida G."/>
            <person name="Simionati B."/>
            <person name="Cannata N."/>
            <person name="Romualdi C."/>
            <person name="Bartlett D.H."/>
            <person name="Valle G."/>
        </authorList>
    </citation>
    <scope>NUCLEOTIDE SEQUENCE [LARGE SCALE GENOMIC DNA]</scope>
    <source>
        <strain evidence="2">ATCC BAA-1253 / SS9</strain>
    </source>
</reference>
<sequence>MLVVLIVLLSIIKKRLILWRRLIMSEQNIRNIDEILNSSIAMLEVLEVLILEGLIIDYVDAETMGSYLNQIKSNQLSVAQIIDQCMK</sequence>
<dbReference type="EMBL" id="CR378667">
    <property type="protein sequence ID" value="CAG19738.1"/>
    <property type="molecule type" value="Genomic_DNA"/>
</dbReference>
<dbReference type="KEGG" id="ppr:PBPRA1327"/>
<accession>Q6LSI8</accession>
<dbReference type="AlphaFoldDB" id="Q6LSI8"/>
<dbReference type="Proteomes" id="UP000000593">
    <property type="component" value="Chromosome 1"/>
</dbReference>
<organism evidence="1 2">
    <name type="scientific">Photobacterium profundum (strain SS9)</name>
    <dbReference type="NCBI Taxonomy" id="298386"/>
    <lineage>
        <taxon>Bacteria</taxon>
        <taxon>Pseudomonadati</taxon>
        <taxon>Pseudomonadota</taxon>
        <taxon>Gammaproteobacteria</taxon>
        <taxon>Vibrionales</taxon>
        <taxon>Vibrionaceae</taxon>
        <taxon>Photobacterium</taxon>
    </lineage>
</organism>